<dbReference type="InterPro" id="IPR029787">
    <property type="entry name" value="Nucleotide_cyclase"/>
</dbReference>
<evidence type="ECO:0000313" key="6">
    <source>
        <dbReference type="Proteomes" id="UP000783253"/>
    </source>
</evidence>
<gene>
    <name evidence="5" type="ORF">K3152_13785</name>
</gene>
<keyword evidence="3" id="KW-0812">Transmembrane</keyword>
<feature type="transmembrane region" description="Helical" evidence="3">
    <location>
        <begin position="127"/>
        <end position="145"/>
    </location>
</feature>
<sequence length="395" mass="42748">MDWTSATLGAFFASAFIFGGTAAALFPIIRQQFLLWIVVRVCALAVMVWALSPLLPNLLGLGDAERLLAGAIATDISLAVCGPLLATYIERRVVVRQARRLLRMMLPVSLIPIALLPAVVFAGKLDWLHDMVLLGFACMLAWGLAEAIRKGSRAALFQAIAWAPALGVGFAALLHELIVGGMLPYYLTAMVAAVMLEFVVTAMGVSDGFMRIRDERDRALADMRAAKLATALDPLTNIANRRGLEQHFNSSVNRRPDGIAIVDCDHFKQINDRFGHDVGDKVLVAAAKGLQGDDLFVARLGGEEFVLLVYADNWQNVAETARRRLTIAIRDAVSDLPYPVTASAGLSAMQPEDTLQAAMKRADRALYAAKESGRNRSLTLSEFRPSASLSEVAAS</sequence>
<dbReference type="InterPro" id="IPR000160">
    <property type="entry name" value="GGDEF_dom"/>
</dbReference>
<evidence type="ECO:0000256" key="2">
    <source>
        <dbReference type="ARBA" id="ARBA00034247"/>
    </source>
</evidence>
<name>A0ABS7J0G3_9SPHN</name>
<keyword evidence="6" id="KW-1185">Reference proteome</keyword>
<evidence type="ECO:0000256" key="1">
    <source>
        <dbReference type="ARBA" id="ARBA00012528"/>
    </source>
</evidence>
<dbReference type="Proteomes" id="UP000783253">
    <property type="component" value="Unassembled WGS sequence"/>
</dbReference>
<evidence type="ECO:0000256" key="3">
    <source>
        <dbReference type="SAM" id="Phobius"/>
    </source>
</evidence>
<keyword evidence="3" id="KW-1133">Transmembrane helix</keyword>
<feature type="domain" description="GGDEF" evidence="4">
    <location>
        <begin position="255"/>
        <end position="382"/>
    </location>
</feature>
<dbReference type="Gene3D" id="3.30.70.270">
    <property type="match status" value="1"/>
</dbReference>
<dbReference type="PANTHER" id="PTHR45138">
    <property type="entry name" value="REGULATORY COMPONENTS OF SENSORY TRANSDUCTION SYSTEM"/>
    <property type="match status" value="1"/>
</dbReference>
<dbReference type="Pfam" id="PF00990">
    <property type="entry name" value="GGDEF"/>
    <property type="match status" value="1"/>
</dbReference>
<reference evidence="5 6" key="1">
    <citation type="submission" date="2021-08" db="EMBL/GenBank/DDBJ databases">
        <title>Comparative Genomics Analysis of the Genus Qipengyuania Reveals Extensive Genetic Diversity and Metabolic Versatility, Including the Description of Fifteen Novel Species.</title>
        <authorList>
            <person name="Liu Y."/>
        </authorList>
    </citation>
    <scope>NUCLEOTIDE SEQUENCE [LARGE SCALE GENOMIC DNA]</scope>
    <source>
        <strain evidence="5 6">1NDH17</strain>
    </source>
</reference>
<dbReference type="SUPFAM" id="SSF55073">
    <property type="entry name" value="Nucleotide cyclase"/>
    <property type="match status" value="1"/>
</dbReference>
<feature type="transmembrane region" description="Helical" evidence="3">
    <location>
        <begin position="185"/>
        <end position="206"/>
    </location>
</feature>
<comment type="catalytic activity">
    <reaction evidence="2">
        <text>2 GTP = 3',3'-c-di-GMP + 2 diphosphate</text>
        <dbReference type="Rhea" id="RHEA:24898"/>
        <dbReference type="ChEBI" id="CHEBI:33019"/>
        <dbReference type="ChEBI" id="CHEBI:37565"/>
        <dbReference type="ChEBI" id="CHEBI:58805"/>
        <dbReference type="EC" id="2.7.7.65"/>
    </reaction>
</comment>
<feature type="transmembrane region" description="Helical" evidence="3">
    <location>
        <begin position="33"/>
        <end position="55"/>
    </location>
</feature>
<feature type="transmembrane region" description="Helical" evidence="3">
    <location>
        <begin position="101"/>
        <end position="121"/>
    </location>
</feature>
<feature type="transmembrane region" description="Helical" evidence="3">
    <location>
        <begin position="154"/>
        <end position="173"/>
    </location>
</feature>
<proteinExistence type="predicted"/>
<dbReference type="RefSeq" id="WP_221574706.1">
    <property type="nucleotide sequence ID" value="NZ_JAIGNK010000005.1"/>
</dbReference>
<dbReference type="InterPro" id="IPR043128">
    <property type="entry name" value="Rev_trsase/Diguanyl_cyclase"/>
</dbReference>
<dbReference type="PANTHER" id="PTHR45138:SF9">
    <property type="entry name" value="DIGUANYLATE CYCLASE DGCM-RELATED"/>
    <property type="match status" value="1"/>
</dbReference>
<dbReference type="EMBL" id="JAIGNK010000005">
    <property type="protein sequence ID" value="MBX7459320.1"/>
    <property type="molecule type" value="Genomic_DNA"/>
</dbReference>
<comment type="caution">
    <text evidence="5">The sequence shown here is derived from an EMBL/GenBank/DDBJ whole genome shotgun (WGS) entry which is preliminary data.</text>
</comment>
<feature type="transmembrane region" description="Helical" evidence="3">
    <location>
        <begin position="6"/>
        <end position="26"/>
    </location>
</feature>
<feature type="transmembrane region" description="Helical" evidence="3">
    <location>
        <begin position="67"/>
        <end position="89"/>
    </location>
</feature>
<dbReference type="CDD" id="cd01949">
    <property type="entry name" value="GGDEF"/>
    <property type="match status" value="1"/>
</dbReference>
<organism evidence="5 6">
    <name type="scientific">Qipengyuania polymorpha</name>
    <dbReference type="NCBI Taxonomy" id="2867234"/>
    <lineage>
        <taxon>Bacteria</taxon>
        <taxon>Pseudomonadati</taxon>
        <taxon>Pseudomonadota</taxon>
        <taxon>Alphaproteobacteria</taxon>
        <taxon>Sphingomonadales</taxon>
        <taxon>Erythrobacteraceae</taxon>
        <taxon>Qipengyuania</taxon>
    </lineage>
</organism>
<dbReference type="PROSITE" id="PS50887">
    <property type="entry name" value="GGDEF"/>
    <property type="match status" value="1"/>
</dbReference>
<protein>
    <recommendedName>
        <fullName evidence="1">diguanylate cyclase</fullName>
        <ecNumber evidence="1">2.7.7.65</ecNumber>
    </recommendedName>
</protein>
<dbReference type="InterPro" id="IPR050469">
    <property type="entry name" value="Diguanylate_Cyclase"/>
</dbReference>
<dbReference type="EC" id="2.7.7.65" evidence="1"/>
<dbReference type="NCBIfam" id="TIGR00254">
    <property type="entry name" value="GGDEF"/>
    <property type="match status" value="1"/>
</dbReference>
<accession>A0ABS7J0G3</accession>
<evidence type="ECO:0000259" key="4">
    <source>
        <dbReference type="PROSITE" id="PS50887"/>
    </source>
</evidence>
<dbReference type="SMART" id="SM00267">
    <property type="entry name" value="GGDEF"/>
    <property type="match status" value="1"/>
</dbReference>
<evidence type="ECO:0000313" key="5">
    <source>
        <dbReference type="EMBL" id="MBX7459320.1"/>
    </source>
</evidence>
<keyword evidence="3" id="KW-0472">Membrane</keyword>